<dbReference type="PRINTS" id="PR00040">
    <property type="entry name" value="HTHMERR"/>
</dbReference>
<feature type="region of interest" description="Disordered" evidence="2">
    <location>
        <begin position="248"/>
        <end position="295"/>
    </location>
</feature>
<dbReference type="RefSeq" id="WP_221857453.1">
    <property type="nucleotide sequence ID" value="NZ_BAAAYV010000010.1"/>
</dbReference>
<organism evidence="4 5">
    <name type="scientific">Microbacterium marinilacus</name>
    <dbReference type="NCBI Taxonomy" id="415209"/>
    <lineage>
        <taxon>Bacteria</taxon>
        <taxon>Bacillati</taxon>
        <taxon>Actinomycetota</taxon>
        <taxon>Actinomycetes</taxon>
        <taxon>Micrococcales</taxon>
        <taxon>Microbacteriaceae</taxon>
        <taxon>Microbacterium</taxon>
    </lineage>
</organism>
<protein>
    <submittedName>
        <fullName evidence="4">MerR family transcriptional regulator</fullName>
    </submittedName>
</protein>
<dbReference type="InterPro" id="IPR000551">
    <property type="entry name" value="MerR-type_HTH_dom"/>
</dbReference>
<sequence>MLTIGRLAAYAGVTIATVRHYHRVGLLPEPERDRSGYRSYDAAAVVRLIRIHVLASAGVPLHRVEGLLDADAASFSEQVRTIDARLRAEVRRLQDTRRRLAELASGEQLALPASVVGYLDRLRELGVDEPYLSRERDAWIVVAAQIPEQIDAVIARKHEDLRDPDVALLYRLVNGALDWADDDPRVAEVADVLDRIATRAASEGDLGRGGLDDQLAALLDAAAANASPAAARLFLLLEQRGWRGLTRTERIRSTRRGAASPAPAARSVSAESARARGAPARGHGREATGDLAAGR</sequence>
<evidence type="ECO:0000313" key="5">
    <source>
        <dbReference type="Proteomes" id="UP001410795"/>
    </source>
</evidence>
<dbReference type="SUPFAM" id="SSF46955">
    <property type="entry name" value="Putative DNA-binding domain"/>
    <property type="match status" value="1"/>
</dbReference>
<dbReference type="InterPro" id="IPR047057">
    <property type="entry name" value="MerR_fam"/>
</dbReference>
<evidence type="ECO:0000313" key="4">
    <source>
        <dbReference type="EMBL" id="GAA3660689.1"/>
    </source>
</evidence>
<feature type="domain" description="HTH merR-type" evidence="3">
    <location>
        <begin position="1"/>
        <end position="70"/>
    </location>
</feature>
<dbReference type="SMART" id="SM00422">
    <property type="entry name" value="HTH_MERR"/>
    <property type="match status" value="1"/>
</dbReference>
<dbReference type="Pfam" id="PF00376">
    <property type="entry name" value="MerR"/>
    <property type="match status" value="1"/>
</dbReference>
<keyword evidence="1" id="KW-0238">DNA-binding</keyword>
<gene>
    <name evidence="4" type="ORF">GCM10022202_22160</name>
</gene>
<feature type="compositionally biased region" description="Low complexity" evidence="2">
    <location>
        <begin position="256"/>
        <end position="281"/>
    </location>
</feature>
<dbReference type="InterPro" id="IPR009061">
    <property type="entry name" value="DNA-bd_dom_put_sf"/>
</dbReference>
<keyword evidence="5" id="KW-1185">Reference proteome</keyword>
<dbReference type="Gene3D" id="1.10.1660.10">
    <property type="match status" value="1"/>
</dbReference>
<dbReference type="Proteomes" id="UP001410795">
    <property type="component" value="Unassembled WGS sequence"/>
</dbReference>
<dbReference type="PANTHER" id="PTHR30204:SF93">
    <property type="entry name" value="HTH MERR-TYPE DOMAIN-CONTAINING PROTEIN"/>
    <property type="match status" value="1"/>
</dbReference>
<dbReference type="EMBL" id="BAAAYV010000010">
    <property type="protein sequence ID" value="GAA3660689.1"/>
    <property type="molecule type" value="Genomic_DNA"/>
</dbReference>
<name>A0ABP7BJ50_9MICO</name>
<accession>A0ABP7BJ50</accession>
<evidence type="ECO:0000259" key="3">
    <source>
        <dbReference type="PROSITE" id="PS50937"/>
    </source>
</evidence>
<proteinExistence type="predicted"/>
<reference evidence="5" key="1">
    <citation type="journal article" date="2019" name="Int. J. Syst. Evol. Microbiol.">
        <title>The Global Catalogue of Microorganisms (GCM) 10K type strain sequencing project: providing services to taxonomists for standard genome sequencing and annotation.</title>
        <authorList>
            <consortium name="The Broad Institute Genomics Platform"/>
            <consortium name="The Broad Institute Genome Sequencing Center for Infectious Disease"/>
            <person name="Wu L."/>
            <person name="Ma J."/>
        </authorList>
    </citation>
    <scope>NUCLEOTIDE SEQUENCE [LARGE SCALE GENOMIC DNA]</scope>
    <source>
        <strain evidence="5">JCM 16546</strain>
    </source>
</reference>
<dbReference type="PANTHER" id="PTHR30204">
    <property type="entry name" value="REDOX-CYCLING DRUG-SENSING TRANSCRIPTIONAL ACTIVATOR SOXR"/>
    <property type="match status" value="1"/>
</dbReference>
<comment type="caution">
    <text evidence="4">The sequence shown here is derived from an EMBL/GenBank/DDBJ whole genome shotgun (WGS) entry which is preliminary data.</text>
</comment>
<dbReference type="PROSITE" id="PS50937">
    <property type="entry name" value="HTH_MERR_2"/>
    <property type="match status" value="1"/>
</dbReference>
<evidence type="ECO:0000256" key="1">
    <source>
        <dbReference type="ARBA" id="ARBA00023125"/>
    </source>
</evidence>
<evidence type="ECO:0000256" key="2">
    <source>
        <dbReference type="SAM" id="MobiDB-lite"/>
    </source>
</evidence>